<reference evidence="5" key="2">
    <citation type="journal article" date="2016" name="PeerJ">
        <title>Molecular characterisation of the Chlamydia pecorum plasmid from porcine, ovine, bovine, and koala strains indicates plasmid-strain co-evolution.</title>
        <authorList>
            <person name="Jelocnik M."/>
            <person name="Bachmann N.L."/>
            <person name="Seth-Smith H."/>
            <person name="Thomson N.R."/>
            <person name="Timms P."/>
            <person name="Polkinghorne A.M."/>
        </authorList>
    </citation>
    <scope>NUCLEOTIDE SEQUENCE</scope>
    <source>
        <strain evidence="3">1886</strain>
        <strain evidence="2">66P130</strain>
        <strain evidence="4">L1</strain>
        <strain evidence="5">R106</strain>
        <plasmid evidence="3">pCpec1886</plasmid>
        <plasmid evidence="2">pCpec66P130</plasmid>
        <plasmid evidence="4">pCpecL1</plasmid>
        <plasmid evidence="5">pCpecR106</plasmid>
    </source>
</reference>
<sequence length="247" mass="28050">MNKLNKEASIFFQKNQKHVKEEFKKKDALEAVFQTSLTQAESEQLDCLILDGNIDLEEQASEVLLEIKSITSQIKAIQKHHVLLIGEKIYRVREILNKSGSSSTTFSSWIGLVFHTKSSAYNALAYYELFLKLPSQSWRVIFQSIPYKTAYLLASRKGEIEDKMTVIEKIQGLHNSAAICILNKYLPSSRDTVISAVSSEEDINKVISDKLLELLKIVCLNPKISQYNMNLLQQLLESTLGNFNDTD</sequence>
<dbReference type="EMBL" id="KT223776">
    <property type="protein sequence ID" value="ALF35263.1"/>
    <property type="molecule type" value="Genomic_DNA"/>
</dbReference>
<geneLocation type="plasmid" evidence="5">
    <name>pCpecR106</name>
</geneLocation>
<evidence type="ECO:0000313" key="2">
    <source>
        <dbReference type="EMBL" id="ALF35183.1"/>
    </source>
</evidence>
<protein>
    <submittedName>
        <fullName evidence="5">Virulence plasmid protein pGP6-D</fullName>
    </submittedName>
</protein>
<evidence type="ECO:0000313" key="5">
    <source>
        <dbReference type="EMBL" id="ALF35263.1"/>
    </source>
</evidence>
<keyword evidence="5" id="KW-0614">Plasmid</keyword>
<dbReference type="PATRIC" id="fig|85991.5.peg.8"/>
<evidence type="ECO:0000256" key="1">
    <source>
        <dbReference type="ARBA" id="ARBA00006121"/>
    </source>
</evidence>
<dbReference type="EMBL" id="LFRH01000006">
    <property type="protein sequence ID" value="KTF28389.1"/>
    <property type="molecule type" value="Genomic_DNA"/>
</dbReference>
<geneLocation type="plasmid" evidence="3">
    <name>pCpec1886</name>
</geneLocation>
<dbReference type="EMBL" id="KT223766">
    <property type="protein sequence ID" value="ALF35183.1"/>
    <property type="molecule type" value="Genomic_DNA"/>
</dbReference>
<evidence type="ECO:0000313" key="4">
    <source>
        <dbReference type="EMBL" id="ALF35239.1"/>
    </source>
</evidence>
<geneLocation type="plasmid" evidence="2">
    <name>pCpec66P130</name>
</geneLocation>
<dbReference type="AlphaFoldDB" id="A0A0N7EIL8"/>
<name>A0A0N7EIL8_9CHLA</name>
<geneLocation type="plasmid" evidence="4">
    <name>pCpecL1</name>
</geneLocation>
<geneLocation type="plasmid" evidence="7">
    <name>cpecl1</name>
</geneLocation>
<dbReference type="Pfam" id="PF03677">
    <property type="entry name" value="UPF0137"/>
    <property type="match status" value="1"/>
</dbReference>
<dbReference type="Proteomes" id="UP000054301">
    <property type="component" value="Plasmid CpecL1"/>
</dbReference>
<organism evidence="5">
    <name type="scientific">Chlamydia pecorum</name>
    <dbReference type="NCBI Taxonomy" id="85991"/>
    <lineage>
        <taxon>Bacteria</taxon>
        <taxon>Pseudomonadati</taxon>
        <taxon>Chlamydiota</taxon>
        <taxon>Chlamydiia</taxon>
        <taxon>Chlamydiales</taxon>
        <taxon>Chlamydiaceae</taxon>
        <taxon>Chlamydia/Chlamydophila group</taxon>
        <taxon>Chlamydia</taxon>
    </lineage>
</organism>
<reference evidence="6 7" key="1">
    <citation type="submission" date="2015-06" db="EMBL/GenBank/DDBJ databases">
        <title>More than comparative genomics: Whole genome sequencing reveals elusive C. pecorum plasmid and re-evaluates genetic differences and phylogenetic relationships between C. pecorum from pig, cattle, sheep and koala hosts.</title>
        <authorList>
            <person name="Jelocnik M."/>
            <person name="Bachmann N.L."/>
            <person name="Kaltenboeck B."/>
            <person name="Waugh C."/>
            <person name="Woolford L."/>
            <person name="Speight N."/>
            <person name="Gillett A."/>
            <person name="Higgins D."/>
            <person name="Flanagan C."/>
            <person name="Myers G."/>
            <person name="Timms P."/>
            <person name="Polkinghorne A."/>
        </authorList>
    </citation>
    <scope>NUCLEOTIDE SEQUENCE [LARGE SCALE GENOMIC DNA]</scope>
    <source>
        <strain evidence="6 7">L1</strain>
        <plasmid evidence="6">CpecL1</plasmid>
        <plasmid evidence="7">cpecl1</plasmid>
    </source>
</reference>
<geneLocation type="plasmid" evidence="6">
    <name>CpecL1</name>
</geneLocation>
<evidence type="ECO:0000313" key="7">
    <source>
        <dbReference type="Proteomes" id="UP000054301"/>
    </source>
</evidence>
<dbReference type="EMBL" id="KT223773">
    <property type="protein sequence ID" value="ALF35239.1"/>
    <property type="molecule type" value="Genomic_DNA"/>
</dbReference>
<dbReference type="EMBL" id="KT223767">
    <property type="protein sequence ID" value="ALF35191.1"/>
    <property type="molecule type" value="Genomic_DNA"/>
</dbReference>
<comment type="similarity">
    <text evidence="1">Belongs to the UPF0137 (pGP6-D) family.</text>
</comment>
<accession>A0A0N7EIL8</accession>
<evidence type="ECO:0000313" key="3">
    <source>
        <dbReference type="EMBL" id="ALF35191.1"/>
    </source>
</evidence>
<dbReference type="RefSeq" id="WP_058787390.1">
    <property type="nucleotide sequence ID" value="NZ_CM003639.1"/>
</dbReference>
<proteinExistence type="inferred from homology"/>
<dbReference type="InterPro" id="IPR005350">
    <property type="entry name" value="UPF0137"/>
</dbReference>
<gene>
    <name evidence="6" type="ORF">cpL1_0953</name>
</gene>
<evidence type="ECO:0000313" key="6">
    <source>
        <dbReference type="EMBL" id="KTF28389.1"/>
    </source>
</evidence>